<dbReference type="GO" id="GO:0003677">
    <property type="term" value="F:DNA binding"/>
    <property type="evidence" value="ECO:0007669"/>
    <property type="project" value="UniProtKB-KW"/>
</dbReference>
<dbReference type="InterPro" id="IPR011991">
    <property type="entry name" value="ArsR-like_HTH"/>
</dbReference>
<dbReference type="InterPro" id="IPR036388">
    <property type="entry name" value="WH-like_DNA-bd_sf"/>
</dbReference>
<dbReference type="AlphaFoldDB" id="A0A1H1FLB9"/>
<dbReference type="EMBL" id="QQST01000002">
    <property type="protein sequence ID" value="RDI70042.1"/>
    <property type="molecule type" value="Genomic_DNA"/>
</dbReference>
<feature type="region of interest" description="Disordered" evidence="1">
    <location>
        <begin position="1"/>
        <end position="24"/>
    </location>
</feature>
<keyword evidence="4" id="KW-0238">DNA-binding</keyword>
<evidence type="ECO:0000259" key="2">
    <source>
        <dbReference type="SMART" id="SM00418"/>
    </source>
</evidence>
<dbReference type="Proteomes" id="UP000199289">
    <property type="component" value="Unassembled WGS sequence"/>
</dbReference>
<organism evidence="4 5">
    <name type="scientific">Halopelagius longus</name>
    <dbReference type="NCBI Taxonomy" id="1236180"/>
    <lineage>
        <taxon>Archaea</taxon>
        <taxon>Methanobacteriati</taxon>
        <taxon>Methanobacteriota</taxon>
        <taxon>Stenosarchaea group</taxon>
        <taxon>Halobacteria</taxon>
        <taxon>Halobacteriales</taxon>
        <taxon>Haloferacaceae</taxon>
    </lineage>
</organism>
<dbReference type="SMART" id="SM00418">
    <property type="entry name" value="HTH_ARSR"/>
    <property type="match status" value="1"/>
</dbReference>
<keyword evidence="6" id="KW-1185">Reference proteome</keyword>
<feature type="compositionally biased region" description="Acidic residues" evidence="1">
    <location>
        <begin position="9"/>
        <end position="19"/>
    </location>
</feature>
<evidence type="ECO:0000256" key="1">
    <source>
        <dbReference type="SAM" id="MobiDB-lite"/>
    </source>
</evidence>
<dbReference type="Proteomes" id="UP000255421">
    <property type="component" value="Unassembled WGS sequence"/>
</dbReference>
<name>A0A1H1FLB9_9EURY</name>
<evidence type="ECO:0000313" key="5">
    <source>
        <dbReference type="Proteomes" id="UP000199289"/>
    </source>
</evidence>
<reference evidence="4" key="1">
    <citation type="submission" date="2016-10" db="EMBL/GenBank/DDBJ databases">
        <authorList>
            <person name="de Groot N.N."/>
        </authorList>
    </citation>
    <scope>NUCLEOTIDE SEQUENCE [LARGE SCALE GENOMIC DNA]</scope>
    <source>
        <strain evidence="4">CGMCC 1.12397</strain>
    </source>
</reference>
<dbReference type="Pfam" id="PF12840">
    <property type="entry name" value="HTH_20"/>
    <property type="match status" value="1"/>
</dbReference>
<evidence type="ECO:0000313" key="6">
    <source>
        <dbReference type="Proteomes" id="UP000255421"/>
    </source>
</evidence>
<dbReference type="EMBL" id="FNKQ01000004">
    <property type="protein sequence ID" value="SDR01832.1"/>
    <property type="molecule type" value="Genomic_DNA"/>
</dbReference>
<dbReference type="GO" id="GO:0003700">
    <property type="term" value="F:DNA-binding transcription factor activity"/>
    <property type="evidence" value="ECO:0007669"/>
    <property type="project" value="InterPro"/>
</dbReference>
<reference evidence="5" key="2">
    <citation type="submission" date="2016-10" db="EMBL/GenBank/DDBJ databases">
        <authorList>
            <person name="Varghese N."/>
            <person name="Submissions S."/>
        </authorList>
    </citation>
    <scope>NUCLEOTIDE SEQUENCE [LARGE SCALE GENOMIC DNA]</scope>
    <source>
        <strain evidence="5">CGMCC 1.12397</strain>
    </source>
</reference>
<dbReference type="InterPro" id="IPR036390">
    <property type="entry name" value="WH_DNA-bd_sf"/>
</dbReference>
<evidence type="ECO:0000313" key="3">
    <source>
        <dbReference type="EMBL" id="RDI70042.1"/>
    </source>
</evidence>
<reference evidence="3 6" key="3">
    <citation type="submission" date="2018-07" db="EMBL/GenBank/DDBJ databases">
        <title>Genome sequence of extremly halophilic archaeon Halopelagius longus strain BC12-B1.</title>
        <authorList>
            <person name="Zhang X."/>
        </authorList>
    </citation>
    <scope>NUCLEOTIDE SEQUENCE [LARGE SCALE GENOMIC DNA]</scope>
    <source>
        <strain evidence="3 6">BC12-B1</strain>
    </source>
</reference>
<proteinExistence type="predicted"/>
<dbReference type="CDD" id="cd00090">
    <property type="entry name" value="HTH_ARSR"/>
    <property type="match status" value="1"/>
</dbReference>
<dbReference type="SUPFAM" id="SSF46785">
    <property type="entry name" value="Winged helix' DNA-binding domain"/>
    <property type="match status" value="1"/>
</dbReference>
<dbReference type="RefSeq" id="WP_092538777.1">
    <property type="nucleotide sequence ID" value="NZ_FNKQ01000004.1"/>
</dbReference>
<gene>
    <name evidence="3" type="ORF">DWB78_15535</name>
    <name evidence="4" type="ORF">SAMN05216278_3281</name>
</gene>
<protein>
    <submittedName>
        <fullName evidence="3">ArsR family transcriptional regulator</fullName>
    </submittedName>
    <submittedName>
        <fullName evidence="4">DNA-binding transcriptional regulator, MarR family</fullName>
    </submittedName>
</protein>
<dbReference type="OrthoDB" id="134936at2157"/>
<feature type="domain" description="HTH arsR-type" evidence="2">
    <location>
        <begin position="34"/>
        <end position="114"/>
    </location>
</feature>
<accession>A0A1H1FLB9</accession>
<dbReference type="Gene3D" id="1.10.10.10">
    <property type="entry name" value="Winged helix-like DNA-binding domain superfamily/Winged helix DNA-binding domain"/>
    <property type="match status" value="1"/>
</dbReference>
<dbReference type="InterPro" id="IPR001845">
    <property type="entry name" value="HTH_ArsR_DNA-bd_dom"/>
</dbReference>
<sequence length="139" mass="15536">MATNHAAADDGDAPEDPEDLLPPTSVLSLDDYLDMQAAIGDRTRFAVVYTLVHAGDQSPKQLEERLDVRGNTLHYHLNKLVEVGLVEKRKRAERDSEGLYTYYAATSLGEGILEHGVEELIRRERTYLDAYGDDAETET</sequence>
<evidence type="ECO:0000313" key="4">
    <source>
        <dbReference type="EMBL" id="SDR01832.1"/>
    </source>
</evidence>